<organism evidence="1 2">
    <name type="scientific">Hibiscus sabdariffa</name>
    <name type="common">roselle</name>
    <dbReference type="NCBI Taxonomy" id="183260"/>
    <lineage>
        <taxon>Eukaryota</taxon>
        <taxon>Viridiplantae</taxon>
        <taxon>Streptophyta</taxon>
        <taxon>Embryophyta</taxon>
        <taxon>Tracheophyta</taxon>
        <taxon>Spermatophyta</taxon>
        <taxon>Magnoliopsida</taxon>
        <taxon>eudicotyledons</taxon>
        <taxon>Gunneridae</taxon>
        <taxon>Pentapetalae</taxon>
        <taxon>rosids</taxon>
        <taxon>malvids</taxon>
        <taxon>Malvales</taxon>
        <taxon>Malvaceae</taxon>
        <taxon>Malvoideae</taxon>
        <taxon>Hibiscus</taxon>
    </lineage>
</organism>
<reference evidence="1 2" key="1">
    <citation type="journal article" date="2024" name="G3 (Bethesda)">
        <title>Genome assembly of Hibiscus sabdariffa L. provides insights into metabolisms of medicinal natural products.</title>
        <authorList>
            <person name="Kim T."/>
        </authorList>
    </citation>
    <scope>NUCLEOTIDE SEQUENCE [LARGE SCALE GENOMIC DNA]</scope>
    <source>
        <strain evidence="1">TK-2024</strain>
        <tissue evidence="1">Old leaves</tissue>
    </source>
</reference>
<dbReference type="PANTHER" id="PTHR34361:SF2">
    <property type="entry name" value="OS08G0157800 PROTEIN"/>
    <property type="match status" value="1"/>
</dbReference>
<dbReference type="EMBL" id="JBBPBN010000006">
    <property type="protein sequence ID" value="KAK9036623.1"/>
    <property type="molecule type" value="Genomic_DNA"/>
</dbReference>
<dbReference type="PANTHER" id="PTHR34361">
    <property type="entry name" value="OS08G0157800 PROTEIN"/>
    <property type="match status" value="1"/>
</dbReference>
<evidence type="ECO:0000313" key="2">
    <source>
        <dbReference type="Proteomes" id="UP001396334"/>
    </source>
</evidence>
<sequence length="329" mass="36477">MSCWEDEAESSTIEKTDYNTGLRHSLSSLPVNYMNAFGISFADVGPIDVDKAIEFLDLAMAEEESLESSDYCDSDVELSCWNGTYVPPPLSEVFPMKFSDVVKLPPRKPCESSRMTSENGIVVDKQLDAKARSFHEKTISGEEPVSGCNVSLVIDTMHNLSRFLLNHCSNGTCVLSDQDVFFLEEVILNLDKSISTNIGQELHSDLRLGINMGCLQVKMDKTAQDNASCLVCCHKTNIEMEKAFSDNETDALDVEKSAHKLATEANHSPMSGQSPRDMLANDAEEWSDCKDFHLCSEHDGTTQSPIMTGDEDDWEHVSMEELSELNSSC</sequence>
<keyword evidence="2" id="KW-1185">Reference proteome</keyword>
<name>A0ABR2THI0_9ROSI</name>
<evidence type="ECO:0000313" key="1">
    <source>
        <dbReference type="EMBL" id="KAK9036623.1"/>
    </source>
</evidence>
<proteinExistence type="predicted"/>
<protein>
    <submittedName>
        <fullName evidence="1">Uncharacterized protein</fullName>
    </submittedName>
</protein>
<accession>A0ABR2THI0</accession>
<gene>
    <name evidence="1" type="ORF">V6N11_078617</name>
</gene>
<comment type="caution">
    <text evidence="1">The sequence shown here is derived from an EMBL/GenBank/DDBJ whole genome shotgun (WGS) entry which is preliminary data.</text>
</comment>
<dbReference type="Proteomes" id="UP001396334">
    <property type="component" value="Unassembled WGS sequence"/>
</dbReference>